<evidence type="ECO:0000313" key="2">
    <source>
        <dbReference type="Proteomes" id="UP001266305"/>
    </source>
</evidence>
<reference evidence="1 2" key="1">
    <citation type="submission" date="2023-05" db="EMBL/GenBank/DDBJ databases">
        <title>B98-5 Cell Line De Novo Hybrid Assembly: An Optical Mapping Approach.</title>
        <authorList>
            <person name="Kananen K."/>
            <person name="Auerbach J.A."/>
            <person name="Kautto E."/>
            <person name="Blachly J.S."/>
        </authorList>
    </citation>
    <scope>NUCLEOTIDE SEQUENCE [LARGE SCALE GENOMIC DNA]</scope>
    <source>
        <strain evidence="1">B95-8</strain>
        <tissue evidence="1">Cell line</tissue>
    </source>
</reference>
<protein>
    <submittedName>
        <fullName evidence="1">Uncharacterized protein</fullName>
    </submittedName>
</protein>
<name>A0ABQ9UTU3_SAGOE</name>
<dbReference type="Proteomes" id="UP001266305">
    <property type="component" value="Unassembled WGS sequence"/>
</dbReference>
<dbReference type="EMBL" id="JASSZA010000010">
    <property type="protein sequence ID" value="KAK2100518.1"/>
    <property type="molecule type" value="Genomic_DNA"/>
</dbReference>
<comment type="caution">
    <text evidence="1">The sequence shown here is derived from an EMBL/GenBank/DDBJ whole genome shotgun (WGS) entry which is preliminary data.</text>
</comment>
<organism evidence="1 2">
    <name type="scientific">Saguinus oedipus</name>
    <name type="common">Cotton-top tamarin</name>
    <name type="synonym">Oedipomidas oedipus</name>
    <dbReference type="NCBI Taxonomy" id="9490"/>
    <lineage>
        <taxon>Eukaryota</taxon>
        <taxon>Metazoa</taxon>
        <taxon>Chordata</taxon>
        <taxon>Craniata</taxon>
        <taxon>Vertebrata</taxon>
        <taxon>Euteleostomi</taxon>
        <taxon>Mammalia</taxon>
        <taxon>Eutheria</taxon>
        <taxon>Euarchontoglires</taxon>
        <taxon>Primates</taxon>
        <taxon>Haplorrhini</taxon>
        <taxon>Platyrrhini</taxon>
        <taxon>Cebidae</taxon>
        <taxon>Callitrichinae</taxon>
        <taxon>Saguinus</taxon>
    </lineage>
</organism>
<gene>
    <name evidence="1" type="ORF">P7K49_021866</name>
</gene>
<evidence type="ECO:0000313" key="1">
    <source>
        <dbReference type="EMBL" id="KAK2100518.1"/>
    </source>
</evidence>
<proteinExistence type="predicted"/>
<accession>A0ABQ9UTU3</accession>
<sequence length="51" mass="5691">MAPLPFVDSWPPIPSFGSPVSIRQAKPELLCVELGKPLSPEKQLLEKYLSR</sequence>
<keyword evidence="2" id="KW-1185">Reference proteome</keyword>